<evidence type="ECO:0000313" key="2">
    <source>
        <dbReference type="Proteomes" id="UP000299102"/>
    </source>
</evidence>
<keyword evidence="2" id="KW-1185">Reference proteome</keyword>
<evidence type="ECO:0000313" key="1">
    <source>
        <dbReference type="EMBL" id="GBP56108.1"/>
    </source>
</evidence>
<protein>
    <submittedName>
        <fullName evidence="1">Uncharacterized protein</fullName>
    </submittedName>
</protein>
<proteinExistence type="predicted"/>
<accession>A0A4C1WXC0</accession>
<name>A0A4C1WXC0_EUMVA</name>
<sequence length="162" mass="18455">MMRRLNVMNSIRITRPCTSLRRPPLVILEENRRVETRWSAYWTASDRRLTALVITLTNTSATDDFMYFLRQEACETTWRILKTHLTKTPVFMIGTSRLEGSACSRKPLQNEISLNKEFNSRLVKISTAAGRLQRALSAGARRLRKTGAARKLALLLNDGLCG</sequence>
<organism evidence="1 2">
    <name type="scientific">Eumeta variegata</name>
    <name type="common">Bagworm moth</name>
    <name type="synonym">Eumeta japonica</name>
    <dbReference type="NCBI Taxonomy" id="151549"/>
    <lineage>
        <taxon>Eukaryota</taxon>
        <taxon>Metazoa</taxon>
        <taxon>Ecdysozoa</taxon>
        <taxon>Arthropoda</taxon>
        <taxon>Hexapoda</taxon>
        <taxon>Insecta</taxon>
        <taxon>Pterygota</taxon>
        <taxon>Neoptera</taxon>
        <taxon>Endopterygota</taxon>
        <taxon>Lepidoptera</taxon>
        <taxon>Glossata</taxon>
        <taxon>Ditrysia</taxon>
        <taxon>Tineoidea</taxon>
        <taxon>Psychidae</taxon>
        <taxon>Oiketicinae</taxon>
        <taxon>Eumeta</taxon>
    </lineage>
</organism>
<dbReference type="EMBL" id="BGZK01000685">
    <property type="protein sequence ID" value="GBP56108.1"/>
    <property type="molecule type" value="Genomic_DNA"/>
</dbReference>
<reference evidence="1 2" key="1">
    <citation type="journal article" date="2019" name="Commun. Biol.">
        <title>The bagworm genome reveals a unique fibroin gene that provides high tensile strength.</title>
        <authorList>
            <person name="Kono N."/>
            <person name="Nakamura H."/>
            <person name="Ohtoshi R."/>
            <person name="Tomita M."/>
            <person name="Numata K."/>
            <person name="Arakawa K."/>
        </authorList>
    </citation>
    <scope>NUCLEOTIDE SEQUENCE [LARGE SCALE GENOMIC DNA]</scope>
</reference>
<gene>
    <name evidence="1" type="ORF">EVAR_26079_1</name>
</gene>
<dbReference type="Proteomes" id="UP000299102">
    <property type="component" value="Unassembled WGS sequence"/>
</dbReference>
<dbReference type="AlphaFoldDB" id="A0A4C1WXC0"/>
<comment type="caution">
    <text evidence="1">The sequence shown here is derived from an EMBL/GenBank/DDBJ whole genome shotgun (WGS) entry which is preliminary data.</text>
</comment>